<dbReference type="InterPro" id="IPR036097">
    <property type="entry name" value="HisK_dim/P_sf"/>
</dbReference>
<keyword evidence="14" id="KW-1185">Reference proteome</keyword>
<comment type="catalytic activity">
    <reaction evidence="1">
        <text>ATP + protein L-histidine = ADP + protein N-phospho-L-histidine.</text>
        <dbReference type="EC" id="2.7.13.3"/>
    </reaction>
</comment>
<dbReference type="Pfam" id="PF00512">
    <property type="entry name" value="HisKA"/>
    <property type="match status" value="1"/>
</dbReference>
<evidence type="ECO:0000256" key="4">
    <source>
        <dbReference type="ARBA" id="ARBA00022553"/>
    </source>
</evidence>
<keyword evidence="7 13" id="KW-0418">Kinase</keyword>
<evidence type="ECO:0000256" key="2">
    <source>
        <dbReference type="ARBA" id="ARBA00004370"/>
    </source>
</evidence>
<dbReference type="Proteomes" id="UP000183471">
    <property type="component" value="Unassembled WGS sequence"/>
</dbReference>
<evidence type="ECO:0000256" key="7">
    <source>
        <dbReference type="ARBA" id="ARBA00022777"/>
    </source>
</evidence>
<feature type="transmembrane region" description="Helical" evidence="11">
    <location>
        <begin position="163"/>
        <end position="186"/>
    </location>
</feature>
<dbReference type="InterPro" id="IPR050428">
    <property type="entry name" value="TCS_sensor_his_kinase"/>
</dbReference>
<dbReference type="CDD" id="cd00075">
    <property type="entry name" value="HATPase"/>
    <property type="match status" value="1"/>
</dbReference>
<accession>A0ABY0TF15</accession>
<feature type="domain" description="Histidine kinase" evidence="12">
    <location>
        <begin position="247"/>
        <end position="462"/>
    </location>
</feature>
<dbReference type="CDD" id="cd00082">
    <property type="entry name" value="HisKA"/>
    <property type="match status" value="1"/>
</dbReference>
<evidence type="ECO:0000256" key="10">
    <source>
        <dbReference type="SAM" id="Coils"/>
    </source>
</evidence>
<comment type="caution">
    <text evidence="13">The sequence shown here is derived from an EMBL/GenBank/DDBJ whole genome shotgun (WGS) entry which is preliminary data.</text>
</comment>
<protein>
    <recommendedName>
        <fullName evidence="3">histidine kinase</fullName>
        <ecNumber evidence="3">2.7.13.3</ecNumber>
    </recommendedName>
</protein>
<dbReference type="PANTHER" id="PTHR45436">
    <property type="entry name" value="SENSOR HISTIDINE KINASE YKOH"/>
    <property type="match status" value="1"/>
</dbReference>
<keyword evidence="9 11" id="KW-0472">Membrane</keyword>
<evidence type="ECO:0000313" key="14">
    <source>
        <dbReference type="Proteomes" id="UP000183471"/>
    </source>
</evidence>
<name>A0ABY0TF15_9PROT</name>
<comment type="subcellular location">
    <subcellularLocation>
        <location evidence="2">Membrane</location>
    </subcellularLocation>
</comment>
<dbReference type="InterPro" id="IPR004358">
    <property type="entry name" value="Sig_transdc_His_kin-like_C"/>
</dbReference>
<dbReference type="Gene3D" id="1.10.287.130">
    <property type="match status" value="1"/>
</dbReference>
<dbReference type="InterPro" id="IPR003661">
    <property type="entry name" value="HisK_dim/P_dom"/>
</dbReference>
<dbReference type="InterPro" id="IPR036890">
    <property type="entry name" value="HATPase_C_sf"/>
</dbReference>
<organism evidence="13 14">
    <name type="scientific">Nitrosospira multiformis</name>
    <dbReference type="NCBI Taxonomy" id="1231"/>
    <lineage>
        <taxon>Bacteria</taxon>
        <taxon>Pseudomonadati</taxon>
        <taxon>Pseudomonadota</taxon>
        <taxon>Betaproteobacteria</taxon>
        <taxon>Nitrosomonadales</taxon>
        <taxon>Nitrosomonadaceae</taxon>
        <taxon>Nitrosospira</taxon>
    </lineage>
</organism>
<dbReference type="Pfam" id="PF08521">
    <property type="entry name" value="2CSK_N"/>
    <property type="match status" value="1"/>
</dbReference>
<proteinExistence type="predicted"/>
<dbReference type="PRINTS" id="PR00344">
    <property type="entry name" value="BCTRLSENSOR"/>
</dbReference>
<gene>
    <name evidence="13" type="ORF">SAMN05216402_2050</name>
</gene>
<keyword evidence="4" id="KW-0597">Phosphoprotein</keyword>
<evidence type="ECO:0000256" key="11">
    <source>
        <dbReference type="SAM" id="Phobius"/>
    </source>
</evidence>
<dbReference type="InterPro" id="IPR013727">
    <property type="entry name" value="2CSK_N"/>
</dbReference>
<evidence type="ECO:0000313" key="13">
    <source>
        <dbReference type="EMBL" id="SDQ73030.1"/>
    </source>
</evidence>
<dbReference type="EC" id="2.7.13.3" evidence="3"/>
<evidence type="ECO:0000256" key="8">
    <source>
        <dbReference type="ARBA" id="ARBA00022989"/>
    </source>
</evidence>
<dbReference type="PROSITE" id="PS50109">
    <property type="entry name" value="HIS_KIN"/>
    <property type="match status" value="1"/>
</dbReference>
<evidence type="ECO:0000256" key="5">
    <source>
        <dbReference type="ARBA" id="ARBA00022679"/>
    </source>
</evidence>
<evidence type="ECO:0000259" key="12">
    <source>
        <dbReference type="PROSITE" id="PS50109"/>
    </source>
</evidence>
<dbReference type="EMBL" id="FNKY01000001">
    <property type="protein sequence ID" value="SDQ73030.1"/>
    <property type="molecule type" value="Genomic_DNA"/>
</dbReference>
<dbReference type="PANTHER" id="PTHR45436:SF1">
    <property type="entry name" value="SENSOR PROTEIN QSEC"/>
    <property type="match status" value="1"/>
</dbReference>
<reference evidence="13 14" key="1">
    <citation type="submission" date="2016-10" db="EMBL/GenBank/DDBJ databases">
        <authorList>
            <person name="Varghese N."/>
            <person name="Submissions S."/>
        </authorList>
    </citation>
    <scope>NUCLEOTIDE SEQUENCE [LARGE SCALE GENOMIC DNA]</scope>
    <source>
        <strain evidence="13 14">Nl1</strain>
    </source>
</reference>
<keyword evidence="8 11" id="KW-1133">Transmembrane helix</keyword>
<keyword evidence="5" id="KW-0808">Transferase</keyword>
<keyword evidence="10" id="KW-0175">Coiled coil</keyword>
<dbReference type="Pfam" id="PF02518">
    <property type="entry name" value="HATPase_c"/>
    <property type="match status" value="1"/>
</dbReference>
<dbReference type="InterPro" id="IPR003594">
    <property type="entry name" value="HATPase_dom"/>
</dbReference>
<dbReference type="GO" id="GO:0016301">
    <property type="term" value="F:kinase activity"/>
    <property type="evidence" value="ECO:0007669"/>
    <property type="project" value="UniProtKB-KW"/>
</dbReference>
<keyword evidence="6 11" id="KW-0812">Transmembrane</keyword>
<dbReference type="RefSeq" id="WP_074632204.1">
    <property type="nucleotide sequence ID" value="NZ_FNKY01000001.1"/>
</dbReference>
<dbReference type="Gene3D" id="3.30.565.10">
    <property type="entry name" value="Histidine kinase-like ATPase, C-terminal domain"/>
    <property type="match status" value="1"/>
</dbReference>
<dbReference type="SMART" id="SM00388">
    <property type="entry name" value="HisKA"/>
    <property type="match status" value="1"/>
</dbReference>
<feature type="coiled-coil region" evidence="10">
    <location>
        <begin position="275"/>
        <end position="302"/>
    </location>
</feature>
<dbReference type="SUPFAM" id="SSF55874">
    <property type="entry name" value="ATPase domain of HSP90 chaperone/DNA topoisomerase II/histidine kinase"/>
    <property type="match status" value="1"/>
</dbReference>
<dbReference type="SUPFAM" id="SSF47384">
    <property type="entry name" value="Homodimeric domain of signal transducing histidine kinase"/>
    <property type="match status" value="1"/>
</dbReference>
<sequence length="468" mass="51459">MITSERWSLRQRLLLWLLPPIVLLTGVWIGVAYAIVLYFTNLAYDRGLEDTVHTLAGQVQIKQGKINVNLPPAARRMLEFDQVDNIYFSISNAHGEQLVGNRILPPNLSRAGAHKETRFYDGQADGQPLRLVEYTVPSTVASEVLFVRVAETLHKREILTKEVLVYMMASQLLFLTCIVVLVWYGVGRGIAPLSRIRDAISRRTHEDLSPLDETELPAEVHEQVHVINALMDRLGRTITAQRRFIADATHQLRTPITVLRTQTELALRADNPAQLRALVMKLDSATIRLARLANQLLNLNRAEAALTGSLDLACFGVAELIEDVVARLVPTALSKQIDISVDIADALPTVRGDRQLLGEMLANLVDNAIRYTPAAGRINVDVQQADGWVVFVIADNGPGIPAPERQRVLERFYRGINVGTEGSGLGLAISHEIISLHSGRIHLATAAGDSGLRVRVEIPSAAGASPSK</sequence>
<evidence type="ECO:0000256" key="3">
    <source>
        <dbReference type="ARBA" id="ARBA00012438"/>
    </source>
</evidence>
<evidence type="ECO:0000256" key="9">
    <source>
        <dbReference type="ARBA" id="ARBA00023136"/>
    </source>
</evidence>
<dbReference type="InterPro" id="IPR005467">
    <property type="entry name" value="His_kinase_dom"/>
</dbReference>
<evidence type="ECO:0000256" key="6">
    <source>
        <dbReference type="ARBA" id="ARBA00022692"/>
    </source>
</evidence>
<evidence type="ECO:0000256" key="1">
    <source>
        <dbReference type="ARBA" id="ARBA00000085"/>
    </source>
</evidence>
<dbReference type="SMART" id="SM00387">
    <property type="entry name" value="HATPase_c"/>
    <property type="match status" value="1"/>
</dbReference>
<feature type="transmembrane region" description="Helical" evidence="11">
    <location>
        <begin position="13"/>
        <end position="39"/>
    </location>
</feature>